<evidence type="ECO:0000256" key="1">
    <source>
        <dbReference type="SAM" id="MobiDB-lite"/>
    </source>
</evidence>
<sequence length="272" mass="26882">MLTCILGLACVSDPSAEDSETSGSDSSDSSDSSDTAEPEGGRCDPAAAAPCAGAGTQMCCSDDPAAVSLEDLAASVTPAYLGRGGEGTPIFSGGNNGFGRSGTCVTQGSIPPAVALADPNAEGCPVPCNPTWSASQISATCGPAAACCQAQALETQDCAFDPMLGDAGCWRPVTGGDIVGLGGADASNWSAGNHATHQDPGGAGCEAFVNVIPQPVLDGNGITAPDVLFACFRRLSVANQRGYCRSGGVDACDVFADPCAAMNEAEARTGCG</sequence>
<feature type="compositionally biased region" description="Low complexity" evidence="1">
    <location>
        <begin position="21"/>
        <end position="35"/>
    </location>
</feature>
<accession>A0A0C1Z5R4</accession>
<proteinExistence type="predicted"/>
<gene>
    <name evidence="2" type="ORF">DB30_00905</name>
</gene>
<reference evidence="2 3" key="1">
    <citation type="submission" date="2014-12" db="EMBL/GenBank/DDBJ databases">
        <title>Genome assembly of Enhygromyxa salina DSM 15201.</title>
        <authorList>
            <person name="Sharma G."/>
            <person name="Subramanian S."/>
        </authorList>
    </citation>
    <scope>NUCLEOTIDE SEQUENCE [LARGE SCALE GENOMIC DNA]</scope>
    <source>
        <strain evidence="2 3">DSM 15201</strain>
    </source>
</reference>
<protein>
    <submittedName>
        <fullName evidence="2">Uncharacterized protein</fullName>
    </submittedName>
</protein>
<dbReference type="EMBL" id="JMCC02000113">
    <property type="protein sequence ID" value="KIG12949.1"/>
    <property type="molecule type" value="Genomic_DNA"/>
</dbReference>
<dbReference type="AlphaFoldDB" id="A0A0C1Z5R4"/>
<name>A0A0C1Z5R4_9BACT</name>
<evidence type="ECO:0000313" key="3">
    <source>
        <dbReference type="Proteomes" id="UP000031599"/>
    </source>
</evidence>
<dbReference type="Proteomes" id="UP000031599">
    <property type="component" value="Unassembled WGS sequence"/>
</dbReference>
<organism evidence="2 3">
    <name type="scientific">Enhygromyxa salina</name>
    <dbReference type="NCBI Taxonomy" id="215803"/>
    <lineage>
        <taxon>Bacteria</taxon>
        <taxon>Pseudomonadati</taxon>
        <taxon>Myxococcota</taxon>
        <taxon>Polyangia</taxon>
        <taxon>Nannocystales</taxon>
        <taxon>Nannocystaceae</taxon>
        <taxon>Enhygromyxa</taxon>
    </lineage>
</organism>
<evidence type="ECO:0000313" key="2">
    <source>
        <dbReference type="EMBL" id="KIG12949.1"/>
    </source>
</evidence>
<comment type="caution">
    <text evidence="2">The sequence shown here is derived from an EMBL/GenBank/DDBJ whole genome shotgun (WGS) entry which is preliminary data.</text>
</comment>
<feature type="region of interest" description="Disordered" evidence="1">
    <location>
        <begin position="13"/>
        <end position="42"/>
    </location>
</feature>